<reference evidence="3" key="1">
    <citation type="submission" date="2019-05" db="EMBL/GenBank/DDBJ databases">
        <title>Annotation for the trematode Fasciolopsis buski.</title>
        <authorList>
            <person name="Choi Y.-J."/>
        </authorList>
    </citation>
    <scope>NUCLEOTIDE SEQUENCE</scope>
    <source>
        <strain evidence="3">HT</strain>
        <tissue evidence="3">Whole worm</tissue>
    </source>
</reference>
<dbReference type="EMBL" id="LUCM01007300">
    <property type="protein sequence ID" value="KAA0190193.1"/>
    <property type="molecule type" value="Genomic_DNA"/>
</dbReference>
<dbReference type="AlphaFoldDB" id="A0A8E0RQ04"/>
<dbReference type="Proteomes" id="UP000728185">
    <property type="component" value="Unassembled WGS sequence"/>
</dbReference>
<evidence type="ECO:0000256" key="1">
    <source>
        <dbReference type="SAM" id="MobiDB-lite"/>
    </source>
</evidence>
<feature type="domain" description="RRM" evidence="2">
    <location>
        <begin position="176"/>
        <end position="216"/>
    </location>
</feature>
<sequence>MHTSAPGTPYYLNISNDTKKTEQEGKHHPCSHPPFCLDTKVHCTDQVYRTTREIMIRESSVPRSEQDREPETETNPEVEMVFMWCDPSNSTSSDPRIVSGRALYASDSNKSESNLMRSSVELTSPENQSSEIKGHGLLDSPMDEDESLTAAKPSCLESKLCSVSAPGEREADPIKLFIGQIPQWIEERDILPLFEAFGPIHELVILRDRFTRAHKGKWISC</sequence>
<name>A0A8E0RQ04_9TREM</name>
<dbReference type="OrthoDB" id="267048at2759"/>
<organism evidence="3 4">
    <name type="scientific">Fasciolopsis buskii</name>
    <dbReference type="NCBI Taxonomy" id="27845"/>
    <lineage>
        <taxon>Eukaryota</taxon>
        <taxon>Metazoa</taxon>
        <taxon>Spiralia</taxon>
        <taxon>Lophotrochozoa</taxon>
        <taxon>Platyhelminthes</taxon>
        <taxon>Trematoda</taxon>
        <taxon>Digenea</taxon>
        <taxon>Plagiorchiida</taxon>
        <taxon>Echinostomata</taxon>
        <taxon>Echinostomatoidea</taxon>
        <taxon>Fasciolidae</taxon>
        <taxon>Fasciolopsis</taxon>
    </lineage>
</organism>
<feature type="region of interest" description="Disordered" evidence="1">
    <location>
        <begin position="108"/>
        <end position="134"/>
    </location>
</feature>
<accession>A0A8E0RQ04</accession>
<dbReference type="Gene3D" id="3.30.70.330">
    <property type="match status" value="1"/>
</dbReference>
<keyword evidence="4" id="KW-1185">Reference proteome</keyword>
<feature type="region of interest" description="Disordered" evidence="1">
    <location>
        <begin position="56"/>
        <end position="75"/>
    </location>
</feature>
<proteinExistence type="predicted"/>
<dbReference type="InterPro" id="IPR000504">
    <property type="entry name" value="RRM_dom"/>
</dbReference>
<evidence type="ECO:0000313" key="4">
    <source>
        <dbReference type="Proteomes" id="UP000728185"/>
    </source>
</evidence>
<dbReference type="Pfam" id="PF00076">
    <property type="entry name" value="RRM_1"/>
    <property type="match status" value="1"/>
</dbReference>
<gene>
    <name evidence="3" type="ORF">FBUS_00192</name>
</gene>
<dbReference type="InterPro" id="IPR035979">
    <property type="entry name" value="RBD_domain_sf"/>
</dbReference>
<feature type="compositionally biased region" description="Basic and acidic residues" evidence="1">
    <location>
        <begin position="17"/>
        <end position="27"/>
    </location>
</feature>
<protein>
    <submittedName>
        <fullName evidence="3">CUGBP Elav family member 5 protein</fullName>
    </submittedName>
</protein>
<dbReference type="SUPFAM" id="SSF54928">
    <property type="entry name" value="RNA-binding domain, RBD"/>
    <property type="match status" value="1"/>
</dbReference>
<comment type="caution">
    <text evidence="3">The sequence shown here is derived from an EMBL/GenBank/DDBJ whole genome shotgun (WGS) entry which is preliminary data.</text>
</comment>
<feature type="compositionally biased region" description="Polar residues" evidence="1">
    <location>
        <begin position="108"/>
        <end position="131"/>
    </location>
</feature>
<evidence type="ECO:0000313" key="3">
    <source>
        <dbReference type="EMBL" id="KAA0190193.1"/>
    </source>
</evidence>
<feature type="region of interest" description="Disordered" evidence="1">
    <location>
        <begin position="1"/>
        <end position="31"/>
    </location>
</feature>
<dbReference type="InterPro" id="IPR012677">
    <property type="entry name" value="Nucleotide-bd_a/b_plait_sf"/>
</dbReference>
<evidence type="ECO:0000259" key="2">
    <source>
        <dbReference type="Pfam" id="PF00076"/>
    </source>
</evidence>
<dbReference type="GO" id="GO:0003723">
    <property type="term" value="F:RNA binding"/>
    <property type="evidence" value="ECO:0007669"/>
    <property type="project" value="InterPro"/>
</dbReference>